<feature type="compositionally biased region" description="Basic and acidic residues" evidence="1">
    <location>
        <begin position="88"/>
        <end position="97"/>
    </location>
</feature>
<dbReference type="Gene3D" id="3.90.980.20">
    <property type="match status" value="1"/>
</dbReference>
<dbReference type="AlphaFoldDB" id="A0A1R0GQR4"/>
<dbReference type="Proteomes" id="UP000187455">
    <property type="component" value="Unassembled WGS sequence"/>
</dbReference>
<proteinExistence type="predicted"/>
<evidence type="ECO:0000256" key="1">
    <source>
        <dbReference type="SAM" id="MobiDB-lite"/>
    </source>
</evidence>
<dbReference type="STRING" id="133383.A0A1R0GQR4"/>
<comment type="caution">
    <text evidence="2">The sequence shown here is derived from an EMBL/GenBank/DDBJ whole genome shotgun (WGS) entry which is preliminary data.</text>
</comment>
<protein>
    <submittedName>
        <fullName evidence="2">Cysteine-rich protein 2-binding protein</fullName>
    </submittedName>
</protein>
<keyword evidence="3" id="KW-1185">Reference proteome</keyword>
<accession>A0A1R0GQR4</accession>
<reference evidence="2 3" key="1">
    <citation type="journal article" date="2016" name="Mol. Biol. Evol.">
        <title>Genome-Wide Survey of Gut Fungi (Harpellales) Reveals the First Horizontally Transferred Ubiquitin Gene from a Mosquito Host.</title>
        <authorList>
            <person name="Wang Y."/>
            <person name="White M.M."/>
            <person name="Kvist S."/>
            <person name="Moncalvo J.M."/>
        </authorList>
    </citation>
    <scope>NUCLEOTIDE SEQUENCE [LARGE SCALE GENOMIC DNA]</scope>
    <source>
        <strain evidence="2 3">ALG-7-W6</strain>
    </source>
</reference>
<dbReference type="EMBL" id="LSSL01004752">
    <property type="protein sequence ID" value="OLY79237.1"/>
    <property type="molecule type" value="Genomic_DNA"/>
</dbReference>
<evidence type="ECO:0000313" key="2">
    <source>
        <dbReference type="EMBL" id="OLY79237.1"/>
    </source>
</evidence>
<feature type="region of interest" description="Disordered" evidence="1">
    <location>
        <begin position="194"/>
        <end position="239"/>
    </location>
</feature>
<feature type="region of interest" description="Disordered" evidence="1">
    <location>
        <begin position="79"/>
        <end position="118"/>
    </location>
</feature>
<evidence type="ECO:0000313" key="3">
    <source>
        <dbReference type="Proteomes" id="UP000187455"/>
    </source>
</evidence>
<dbReference type="OrthoDB" id="4080456at2759"/>
<feature type="compositionally biased region" description="Polar residues" evidence="1">
    <location>
        <begin position="227"/>
        <end position="239"/>
    </location>
</feature>
<name>A0A1R0GQR4_9FUNG</name>
<sequence length="239" mass="27465">MYHLKVENPETLYFRWREHICAKFDQYWEFLIPEKIRTPTWQNTVAGCISTHNGLFKSGLKDTGQTGFWSLRTLAPPSKDGFKFPTRSKQDINDQRVSRTKKKPLPETASKPKPEIISVINPESPSSIAQLDCASKNHKWSLKHSNLPGSFYDILLNELVEARLNRTLSSDESSLSDSDVLYWSSDSDNQLFKKNKRVSRKTSTTKSQPKLKKRKSLTSKSNETKSKNQQYAKNNPLLN</sequence>
<gene>
    <name evidence="2" type="ORF">AYI68_g6697</name>
</gene>
<organism evidence="2 3">
    <name type="scientific">Smittium mucronatum</name>
    <dbReference type="NCBI Taxonomy" id="133383"/>
    <lineage>
        <taxon>Eukaryota</taxon>
        <taxon>Fungi</taxon>
        <taxon>Fungi incertae sedis</taxon>
        <taxon>Zoopagomycota</taxon>
        <taxon>Kickxellomycotina</taxon>
        <taxon>Harpellomycetes</taxon>
        <taxon>Harpellales</taxon>
        <taxon>Legeriomycetaceae</taxon>
        <taxon>Smittium</taxon>
    </lineage>
</organism>